<comment type="caution">
    <text evidence="1">The sequence shown here is derived from an EMBL/GenBank/DDBJ whole genome shotgun (WGS) entry which is preliminary data.</text>
</comment>
<proteinExistence type="predicted"/>
<dbReference type="AlphaFoldDB" id="A0A0F9KDI9"/>
<dbReference type="EMBL" id="LAZR01008244">
    <property type="protein sequence ID" value="KKM80028.1"/>
    <property type="molecule type" value="Genomic_DNA"/>
</dbReference>
<gene>
    <name evidence="1" type="ORF">LCGC14_1343980</name>
</gene>
<reference evidence="1" key="1">
    <citation type="journal article" date="2015" name="Nature">
        <title>Complex archaea that bridge the gap between prokaryotes and eukaryotes.</title>
        <authorList>
            <person name="Spang A."/>
            <person name="Saw J.H."/>
            <person name="Jorgensen S.L."/>
            <person name="Zaremba-Niedzwiedzka K."/>
            <person name="Martijn J."/>
            <person name="Lind A.E."/>
            <person name="van Eijk R."/>
            <person name="Schleper C."/>
            <person name="Guy L."/>
            <person name="Ettema T.J."/>
        </authorList>
    </citation>
    <scope>NUCLEOTIDE SEQUENCE</scope>
</reference>
<organism evidence="1">
    <name type="scientific">marine sediment metagenome</name>
    <dbReference type="NCBI Taxonomy" id="412755"/>
    <lineage>
        <taxon>unclassified sequences</taxon>
        <taxon>metagenomes</taxon>
        <taxon>ecological metagenomes</taxon>
    </lineage>
</organism>
<protein>
    <submittedName>
        <fullName evidence="1">Uncharacterized protein</fullName>
    </submittedName>
</protein>
<accession>A0A0F9KDI9</accession>
<name>A0A0F9KDI9_9ZZZZ</name>
<sequence length="122" mass="12906">MKKILLAILITVFVIFSMGSISRRYNPVTALAYYAVDTASNDTYLAQIDGIGGYNAGLFVLLNPVTDNTGACTLNINSLGAQSLKTVSGNDPADNHIDASQIVPLCYDGSNFVIMSSDANPP</sequence>
<evidence type="ECO:0000313" key="1">
    <source>
        <dbReference type="EMBL" id="KKM80028.1"/>
    </source>
</evidence>